<evidence type="ECO:0000313" key="1">
    <source>
        <dbReference type="EMBL" id="CEK98476.1"/>
    </source>
</evidence>
<sequence>ISGAFSNDCSQPSSSNKSPLAEEVAVSRNVFGKSCFLNISNPPETFSEFLENLDSEVEADVEICSILNTNVQLNPDVKCEISEDYMNKIDIENDKINPKASTSFIQESCMQKTSDLPKTLMGYVENCDQDISDM</sequence>
<gene>
    <name evidence="1" type="primary">ORF218811</name>
</gene>
<dbReference type="AlphaFoldDB" id="A0A0B7C1K3"/>
<feature type="non-terminal residue" evidence="1">
    <location>
        <position position="134"/>
    </location>
</feature>
<accession>A0A0B7C1K3</accession>
<dbReference type="EMBL" id="HACG01051605">
    <property type="protein sequence ID" value="CEK98476.1"/>
    <property type="molecule type" value="Transcribed_RNA"/>
</dbReference>
<feature type="non-terminal residue" evidence="1">
    <location>
        <position position="1"/>
    </location>
</feature>
<reference evidence="1" key="1">
    <citation type="submission" date="2014-12" db="EMBL/GenBank/DDBJ databases">
        <title>Insight into the proteome of Arion vulgaris.</title>
        <authorList>
            <person name="Aradska J."/>
            <person name="Bulat T."/>
            <person name="Smidak R."/>
            <person name="Sarate P."/>
            <person name="Gangsoo J."/>
            <person name="Sialana F."/>
            <person name="Bilban M."/>
            <person name="Lubec G."/>
        </authorList>
    </citation>
    <scope>NUCLEOTIDE SEQUENCE</scope>
    <source>
        <tissue evidence="1">Skin</tissue>
    </source>
</reference>
<protein>
    <submittedName>
        <fullName evidence="1">Uncharacterized protein</fullName>
    </submittedName>
</protein>
<name>A0A0B7C1K3_9EUPU</name>
<proteinExistence type="predicted"/>
<organism evidence="1">
    <name type="scientific">Arion vulgaris</name>
    <dbReference type="NCBI Taxonomy" id="1028688"/>
    <lineage>
        <taxon>Eukaryota</taxon>
        <taxon>Metazoa</taxon>
        <taxon>Spiralia</taxon>
        <taxon>Lophotrochozoa</taxon>
        <taxon>Mollusca</taxon>
        <taxon>Gastropoda</taxon>
        <taxon>Heterobranchia</taxon>
        <taxon>Euthyneura</taxon>
        <taxon>Panpulmonata</taxon>
        <taxon>Eupulmonata</taxon>
        <taxon>Stylommatophora</taxon>
        <taxon>Helicina</taxon>
        <taxon>Arionoidea</taxon>
        <taxon>Arionidae</taxon>
        <taxon>Arion</taxon>
    </lineage>
</organism>